<keyword evidence="3" id="KW-1185">Reference proteome</keyword>
<protein>
    <submittedName>
        <fullName evidence="2">Uncharacterized protein</fullName>
    </submittedName>
</protein>
<dbReference type="AlphaFoldDB" id="K3X4R3"/>
<reference evidence="3" key="1">
    <citation type="journal article" date="2010" name="Genome Biol.">
        <title>Genome sequence of the necrotrophic plant pathogen Pythium ultimum reveals original pathogenicity mechanisms and effector repertoire.</title>
        <authorList>
            <person name="Levesque C.A."/>
            <person name="Brouwer H."/>
            <person name="Cano L."/>
            <person name="Hamilton J.P."/>
            <person name="Holt C."/>
            <person name="Huitema E."/>
            <person name="Raffaele S."/>
            <person name="Robideau G.P."/>
            <person name="Thines M."/>
            <person name="Win J."/>
            <person name="Zerillo M.M."/>
            <person name="Beakes G.W."/>
            <person name="Boore J.L."/>
            <person name="Busam D."/>
            <person name="Dumas B."/>
            <person name="Ferriera S."/>
            <person name="Fuerstenberg S.I."/>
            <person name="Gachon C.M."/>
            <person name="Gaulin E."/>
            <person name="Govers F."/>
            <person name="Grenville-Briggs L."/>
            <person name="Horner N."/>
            <person name="Hostetler J."/>
            <person name="Jiang R.H."/>
            <person name="Johnson J."/>
            <person name="Krajaejun T."/>
            <person name="Lin H."/>
            <person name="Meijer H.J."/>
            <person name="Moore B."/>
            <person name="Morris P."/>
            <person name="Phuntmart V."/>
            <person name="Puiu D."/>
            <person name="Shetty J."/>
            <person name="Stajich J.E."/>
            <person name="Tripathy S."/>
            <person name="Wawra S."/>
            <person name="van West P."/>
            <person name="Whitty B.R."/>
            <person name="Coutinho P.M."/>
            <person name="Henrissat B."/>
            <person name="Martin F."/>
            <person name="Thomas P.D."/>
            <person name="Tyler B.M."/>
            <person name="De Vries R.P."/>
            <person name="Kamoun S."/>
            <person name="Yandell M."/>
            <person name="Tisserat N."/>
            <person name="Buell C.R."/>
        </authorList>
    </citation>
    <scope>NUCLEOTIDE SEQUENCE</scope>
    <source>
        <strain evidence="3">DAOM:BR144</strain>
    </source>
</reference>
<organism evidence="2 3">
    <name type="scientific">Globisporangium ultimum (strain ATCC 200006 / CBS 805.95 / DAOM BR144)</name>
    <name type="common">Pythium ultimum</name>
    <dbReference type="NCBI Taxonomy" id="431595"/>
    <lineage>
        <taxon>Eukaryota</taxon>
        <taxon>Sar</taxon>
        <taxon>Stramenopiles</taxon>
        <taxon>Oomycota</taxon>
        <taxon>Peronosporomycetes</taxon>
        <taxon>Pythiales</taxon>
        <taxon>Pythiaceae</taxon>
        <taxon>Globisporangium</taxon>
    </lineage>
</organism>
<reference evidence="2" key="3">
    <citation type="submission" date="2015-02" db="UniProtKB">
        <authorList>
            <consortium name="EnsemblProtists"/>
        </authorList>
    </citation>
    <scope>IDENTIFICATION</scope>
    <source>
        <strain evidence="2">DAOM BR144</strain>
    </source>
</reference>
<dbReference type="HOGENOM" id="CLU_3300596_0_0_1"/>
<name>K3X4R3_GLOUD</name>
<evidence type="ECO:0000313" key="3">
    <source>
        <dbReference type="Proteomes" id="UP000019132"/>
    </source>
</evidence>
<feature type="compositionally biased region" description="Low complexity" evidence="1">
    <location>
        <begin position="20"/>
        <end position="32"/>
    </location>
</feature>
<dbReference type="Proteomes" id="UP000019132">
    <property type="component" value="Unassembled WGS sequence"/>
</dbReference>
<dbReference type="InParanoid" id="K3X4R3"/>
<feature type="compositionally biased region" description="Polar residues" evidence="1">
    <location>
        <begin position="1"/>
        <end position="13"/>
    </location>
</feature>
<dbReference type="EMBL" id="GL376601">
    <property type="status" value="NOT_ANNOTATED_CDS"/>
    <property type="molecule type" value="Genomic_DNA"/>
</dbReference>
<evidence type="ECO:0000313" key="2">
    <source>
        <dbReference type="EnsemblProtists" id="PYU1_T012212"/>
    </source>
</evidence>
<sequence>MDFSQKTTISSPANPFDFVPSASSQPPASAPAKPYNPFDF</sequence>
<dbReference type="VEuPathDB" id="FungiDB:PYU1_G012186"/>
<dbReference type="EnsemblProtists" id="PYU1_T012212">
    <property type="protein sequence ID" value="PYU1_T012212"/>
    <property type="gene ID" value="PYU1_G012186"/>
</dbReference>
<accession>K3X4R3</accession>
<feature type="region of interest" description="Disordered" evidence="1">
    <location>
        <begin position="1"/>
        <end position="40"/>
    </location>
</feature>
<reference evidence="3" key="2">
    <citation type="submission" date="2010-04" db="EMBL/GenBank/DDBJ databases">
        <authorList>
            <person name="Buell R."/>
            <person name="Hamilton J."/>
            <person name="Hostetler J."/>
        </authorList>
    </citation>
    <scope>NUCLEOTIDE SEQUENCE [LARGE SCALE GENOMIC DNA]</scope>
    <source>
        <strain evidence="3">DAOM:BR144</strain>
    </source>
</reference>
<proteinExistence type="predicted"/>
<evidence type="ECO:0000256" key="1">
    <source>
        <dbReference type="SAM" id="MobiDB-lite"/>
    </source>
</evidence>